<gene>
    <name evidence="1" type="ORF">HNR78_002331</name>
</gene>
<reference evidence="1 2" key="1">
    <citation type="submission" date="2020-08" db="EMBL/GenBank/DDBJ databases">
        <title>Genomic Encyclopedia of Type Strains, Phase IV (KMG-IV): sequencing the most valuable type-strain genomes for metagenomic binning, comparative biology and taxonomic classification.</title>
        <authorList>
            <person name="Goeker M."/>
        </authorList>
    </citation>
    <scope>NUCLEOTIDE SEQUENCE [LARGE SCALE GENOMIC DNA]</scope>
    <source>
        <strain evidence="1 2">DSM 14590</strain>
    </source>
</reference>
<proteinExistence type="predicted"/>
<keyword evidence="2" id="KW-1185">Reference proteome</keyword>
<dbReference type="RefSeq" id="WP_156482442.1">
    <property type="nucleotide sequence ID" value="NZ_BDAQ01000006.1"/>
</dbReference>
<evidence type="ECO:0000313" key="1">
    <source>
        <dbReference type="EMBL" id="MBB3869438.1"/>
    </source>
</evidence>
<comment type="caution">
    <text evidence="1">The sequence shown here is derived from an EMBL/GenBank/DDBJ whole genome shotgun (WGS) entry which is preliminary data.</text>
</comment>
<organism evidence="1 2">
    <name type="scientific">Parageobacillus toebii NBRC 107807</name>
    <dbReference type="NCBI Taxonomy" id="1223503"/>
    <lineage>
        <taxon>Bacteria</taxon>
        <taxon>Bacillati</taxon>
        <taxon>Bacillota</taxon>
        <taxon>Bacilli</taxon>
        <taxon>Bacillales</taxon>
        <taxon>Anoxybacillaceae</taxon>
        <taxon>Parageobacillus</taxon>
    </lineage>
</organism>
<accession>A0A6G9IZV1</accession>
<name>A0A6G9IZV1_9BACL</name>
<dbReference type="AlphaFoldDB" id="A0A6G9IZV1"/>
<evidence type="ECO:0000313" key="2">
    <source>
        <dbReference type="Proteomes" id="UP000613002"/>
    </source>
</evidence>
<sequence>MINIANKKQTPSSLVDQKQLVNDEAKAMREKGDQHIRRVTPNGADGQ</sequence>
<dbReference type="EMBL" id="JACICZ010000008">
    <property type="protein sequence ID" value="MBB3869438.1"/>
    <property type="molecule type" value="Genomic_DNA"/>
</dbReference>
<protein>
    <submittedName>
        <fullName evidence="1">Uncharacterized protein</fullName>
    </submittedName>
</protein>
<dbReference type="GeneID" id="94899955"/>
<dbReference type="Proteomes" id="UP000613002">
    <property type="component" value="Unassembled WGS sequence"/>
</dbReference>